<feature type="compositionally biased region" description="Basic and acidic residues" evidence="1">
    <location>
        <begin position="7"/>
        <end position="23"/>
    </location>
</feature>
<dbReference type="Proteomes" id="UP001415857">
    <property type="component" value="Unassembled WGS sequence"/>
</dbReference>
<reference evidence="3 4" key="1">
    <citation type="journal article" date="2024" name="Plant J.">
        <title>Genome sequences and population genomics reveal climatic adaptation and genomic divergence between two closely related sweetgum species.</title>
        <authorList>
            <person name="Xu W.Q."/>
            <person name="Ren C.Q."/>
            <person name="Zhang X.Y."/>
            <person name="Comes H.P."/>
            <person name="Liu X.H."/>
            <person name="Li Y.G."/>
            <person name="Kettle C.J."/>
            <person name="Jalonen R."/>
            <person name="Gaisberger H."/>
            <person name="Ma Y.Z."/>
            <person name="Qiu Y.X."/>
        </authorList>
    </citation>
    <scope>NUCLEOTIDE SEQUENCE [LARGE SCALE GENOMIC DNA]</scope>
    <source>
        <strain evidence="3">Hangzhou</strain>
    </source>
</reference>
<sequence>MPQIQNKQKDEKKQFKSEKKLGRERERERELRCMMVARRAYTWVASAKALGNTITTLKYATRPNWYFWFPLYACAFLVNLIYGFFTFSTIRKIAEVALWLGMFLFAKVVVEDFVHGIAGVWSLDLSERVVREKIGSGLVVISMFLQLEASSIPKDPIKIKRKKKEVARIVEYGMAILVGVSYGLPFVFFVIRKGEMKF</sequence>
<proteinExistence type="predicted"/>
<organism evidence="3 4">
    <name type="scientific">Liquidambar formosana</name>
    <name type="common">Formosan gum</name>
    <dbReference type="NCBI Taxonomy" id="63359"/>
    <lineage>
        <taxon>Eukaryota</taxon>
        <taxon>Viridiplantae</taxon>
        <taxon>Streptophyta</taxon>
        <taxon>Embryophyta</taxon>
        <taxon>Tracheophyta</taxon>
        <taxon>Spermatophyta</taxon>
        <taxon>Magnoliopsida</taxon>
        <taxon>eudicotyledons</taxon>
        <taxon>Gunneridae</taxon>
        <taxon>Pentapetalae</taxon>
        <taxon>Saxifragales</taxon>
        <taxon>Altingiaceae</taxon>
        <taxon>Liquidambar</taxon>
    </lineage>
</organism>
<keyword evidence="2" id="KW-0812">Transmembrane</keyword>
<gene>
    <name evidence="3" type="ORF">L1049_025087</name>
</gene>
<evidence type="ECO:0000313" key="4">
    <source>
        <dbReference type="Proteomes" id="UP001415857"/>
    </source>
</evidence>
<dbReference type="PANTHER" id="PTHR34262:SF1">
    <property type="entry name" value="TRANSMEMBRANE PROTEIN 220"/>
    <property type="match status" value="1"/>
</dbReference>
<dbReference type="AlphaFoldDB" id="A0AAP0S1N7"/>
<dbReference type="EMBL" id="JBBPBK010000005">
    <property type="protein sequence ID" value="KAK9285886.1"/>
    <property type="molecule type" value="Genomic_DNA"/>
</dbReference>
<dbReference type="Pfam" id="PF15071">
    <property type="entry name" value="TMEM220"/>
    <property type="match status" value="1"/>
</dbReference>
<name>A0AAP0S1N7_LIQFO</name>
<evidence type="ECO:0000313" key="3">
    <source>
        <dbReference type="EMBL" id="KAK9285886.1"/>
    </source>
</evidence>
<feature type="region of interest" description="Disordered" evidence="1">
    <location>
        <begin position="1"/>
        <end position="23"/>
    </location>
</feature>
<dbReference type="InterPro" id="IPR029377">
    <property type="entry name" value="TMEM220"/>
</dbReference>
<keyword evidence="2" id="KW-0472">Membrane</keyword>
<feature type="transmembrane region" description="Helical" evidence="2">
    <location>
        <begin position="172"/>
        <end position="191"/>
    </location>
</feature>
<dbReference type="PANTHER" id="PTHR34262">
    <property type="entry name" value="TRANSMEMBRANE PROTEIN 220"/>
    <property type="match status" value="1"/>
</dbReference>
<protein>
    <submittedName>
        <fullName evidence="3">Uncharacterized protein</fullName>
    </submittedName>
</protein>
<evidence type="ECO:0000256" key="1">
    <source>
        <dbReference type="SAM" id="MobiDB-lite"/>
    </source>
</evidence>
<accession>A0AAP0S1N7</accession>
<evidence type="ECO:0000256" key="2">
    <source>
        <dbReference type="SAM" id="Phobius"/>
    </source>
</evidence>
<keyword evidence="2" id="KW-1133">Transmembrane helix</keyword>
<feature type="transmembrane region" description="Helical" evidence="2">
    <location>
        <begin position="97"/>
        <end position="122"/>
    </location>
</feature>
<feature type="transmembrane region" description="Helical" evidence="2">
    <location>
        <begin position="65"/>
        <end position="85"/>
    </location>
</feature>
<keyword evidence="4" id="KW-1185">Reference proteome</keyword>
<comment type="caution">
    <text evidence="3">The sequence shown here is derived from an EMBL/GenBank/DDBJ whole genome shotgun (WGS) entry which is preliminary data.</text>
</comment>